<accession>B9RZ43</accession>
<dbReference type="Proteomes" id="UP000008311">
    <property type="component" value="Unassembled WGS sequence"/>
</dbReference>
<sequence>MDPVKPAPRVNHLFVSLKEHVTVGGLISETGNGVDGSHNGQGGVGGNRGAGRGSTGWSSSGVEMEILGVVMEWRSGNGVGNGHAVT</sequence>
<evidence type="ECO:0000256" key="1">
    <source>
        <dbReference type="SAM" id="MobiDB-lite"/>
    </source>
</evidence>
<evidence type="ECO:0000313" key="2">
    <source>
        <dbReference type="EMBL" id="EEF43223.1"/>
    </source>
</evidence>
<proteinExistence type="predicted"/>
<gene>
    <name evidence="2" type="ORF">RCOM_0934870</name>
</gene>
<reference evidence="3" key="1">
    <citation type="journal article" date="2010" name="Nat. Biotechnol.">
        <title>Draft genome sequence of the oilseed species Ricinus communis.</title>
        <authorList>
            <person name="Chan A.P."/>
            <person name="Crabtree J."/>
            <person name="Zhao Q."/>
            <person name="Lorenzi H."/>
            <person name="Orvis J."/>
            <person name="Puiu D."/>
            <person name="Melake-Berhan A."/>
            <person name="Jones K.M."/>
            <person name="Redman J."/>
            <person name="Chen G."/>
            <person name="Cahoon E.B."/>
            <person name="Gedil M."/>
            <person name="Stanke M."/>
            <person name="Haas B.J."/>
            <person name="Wortman J.R."/>
            <person name="Fraser-Liggett C.M."/>
            <person name="Ravel J."/>
            <person name="Rabinowicz P.D."/>
        </authorList>
    </citation>
    <scope>NUCLEOTIDE SEQUENCE [LARGE SCALE GENOMIC DNA]</scope>
    <source>
        <strain evidence="3">cv. Hale</strain>
    </source>
</reference>
<keyword evidence="3" id="KW-1185">Reference proteome</keyword>
<feature type="compositionally biased region" description="Gly residues" evidence="1">
    <location>
        <begin position="39"/>
        <end position="54"/>
    </location>
</feature>
<name>B9RZ43_RICCO</name>
<protein>
    <submittedName>
        <fullName evidence="2">Uncharacterized protein</fullName>
    </submittedName>
</protein>
<dbReference type="AlphaFoldDB" id="B9RZ43"/>
<organism evidence="2 3">
    <name type="scientific">Ricinus communis</name>
    <name type="common">Castor bean</name>
    <dbReference type="NCBI Taxonomy" id="3988"/>
    <lineage>
        <taxon>Eukaryota</taxon>
        <taxon>Viridiplantae</taxon>
        <taxon>Streptophyta</taxon>
        <taxon>Embryophyta</taxon>
        <taxon>Tracheophyta</taxon>
        <taxon>Spermatophyta</taxon>
        <taxon>Magnoliopsida</taxon>
        <taxon>eudicotyledons</taxon>
        <taxon>Gunneridae</taxon>
        <taxon>Pentapetalae</taxon>
        <taxon>rosids</taxon>
        <taxon>fabids</taxon>
        <taxon>Malpighiales</taxon>
        <taxon>Euphorbiaceae</taxon>
        <taxon>Acalyphoideae</taxon>
        <taxon>Acalypheae</taxon>
        <taxon>Ricinus</taxon>
    </lineage>
</organism>
<feature type="region of interest" description="Disordered" evidence="1">
    <location>
        <begin position="27"/>
        <end position="59"/>
    </location>
</feature>
<dbReference type="InParanoid" id="B9RZ43"/>
<evidence type="ECO:0000313" key="3">
    <source>
        <dbReference type="Proteomes" id="UP000008311"/>
    </source>
</evidence>
<dbReference type="EMBL" id="EQ973834">
    <property type="protein sequence ID" value="EEF43223.1"/>
    <property type="molecule type" value="Genomic_DNA"/>
</dbReference>